<gene>
    <name evidence="2" type="ORF">NJU99_14355</name>
</gene>
<feature type="region of interest" description="Disordered" evidence="1">
    <location>
        <begin position="1"/>
        <end position="29"/>
    </location>
</feature>
<name>A0ABY5E6M6_9BACT</name>
<dbReference type="EMBL" id="CP100595">
    <property type="protein sequence ID" value="UTJ06416.1"/>
    <property type="molecule type" value="Genomic_DNA"/>
</dbReference>
<dbReference type="Proteomes" id="UP001060012">
    <property type="component" value="Chromosome"/>
</dbReference>
<evidence type="ECO:0000256" key="1">
    <source>
        <dbReference type="SAM" id="MobiDB-lite"/>
    </source>
</evidence>
<evidence type="ECO:0000313" key="2">
    <source>
        <dbReference type="EMBL" id="UTJ06416.1"/>
    </source>
</evidence>
<organism evidence="2 3">
    <name type="scientific">Arcobacter roscoffensis</name>
    <dbReference type="NCBI Taxonomy" id="2961520"/>
    <lineage>
        <taxon>Bacteria</taxon>
        <taxon>Pseudomonadati</taxon>
        <taxon>Campylobacterota</taxon>
        <taxon>Epsilonproteobacteria</taxon>
        <taxon>Campylobacterales</taxon>
        <taxon>Arcobacteraceae</taxon>
        <taxon>Arcobacter</taxon>
    </lineage>
</organism>
<keyword evidence="3" id="KW-1185">Reference proteome</keyword>
<proteinExistence type="predicted"/>
<sequence>MKVDTQTIYNKHHVNTQESKTTNKNTSYNKDTIPIENDSKYKNAPEFKAFIQKWMDKGDSEIIARERATFYAQAGLLEYGDLKLEDLEYGNKKHGLNLINNSVLKNAILETFDSLDNEGVGILVRRLFKHDVELNPNKNKDYESIAFQELIDEFASKLNKLGGLYNIDDKKYSNYKDLQFDGNINILENMSQLEKNFIYDTLVEYFKEHINKISLIEQIHNEPWTEAKDAFNVLISNFEKKVSEENDNHKALNQYTKNNKPIPY</sequence>
<accession>A0ABY5E6M6</accession>
<dbReference type="RefSeq" id="WP_254576595.1">
    <property type="nucleotide sequence ID" value="NZ_CP100595.1"/>
</dbReference>
<feature type="compositionally biased region" description="Polar residues" evidence="1">
    <location>
        <begin position="16"/>
        <end position="29"/>
    </location>
</feature>
<evidence type="ECO:0000313" key="3">
    <source>
        <dbReference type="Proteomes" id="UP001060012"/>
    </source>
</evidence>
<reference evidence="2" key="1">
    <citation type="submission" date="2022-07" db="EMBL/GenBank/DDBJ databases">
        <title>Arcobacter roscoffensis sp. nov., a marine bacterium isolated from coastal seawater collected from Roscoff, France.</title>
        <authorList>
            <person name="Pascual J."/>
            <person name="Lepeaux C."/>
            <person name="Methner A."/>
            <person name="Overmann J."/>
        </authorList>
    </citation>
    <scope>NUCLEOTIDE SEQUENCE</scope>
    <source>
        <strain evidence="2">ARW1-2F2</strain>
    </source>
</reference>
<protein>
    <submittedName>
        <fullName evidence="2">Uncharacterized protein</fullName>
    </submittedName>
</protein>